<dbReference type="EMBL" id="RBNJ01001019">
    <property type="protein sequence ID" value="RUS33668.1"/>
    <property type="molecule type" value="Genomic_DNA"/>
</dbReference>
<sequence length="98" mass="11311">MAQEELPNTVSDICKDLHCLSDDHHCLNEDHLHLDEDHQCLGEDHQHLVAEFQKLKQQFSLTSSVDNYYSNCTVLTHSCVINKVHGAYAFMSQYLEHL</sequence>
<comment type="caution">
    <text evidence="1">The sequence shown here is derived from an EMBL/GenBank/DDBJ whole genome shotgun (WGS) entry which is preliminary data.</text>
</comment>
<evidence type="ECO:0000313" key="2">
    <source>
        <dbReference type="Proteomes" id="UP000274822"/>
    </source>
</evidence>
<dbReference type="Proteomes" id="UP000274822">
    <property type="component" value="Unassembled WGS sequence"/>
</dbReference>
<protein>
    <submittedName>
        <fullName evidence="1">Uncharacterized protein</fullName>
    </submittedName>
</protein>
<keyword evidence="2" id="KW-1185">Reference proteome</keyword>
<gene>
    <name evidence="1" type="ORF">BC938DRAFT_470602</name>
</gene>
<dbReference type="AlphaFoldDB" id="A0A433QV85"/>
<organism evidence="1 2">
    <name type="scientific">Jimgerdemannia flammicorona</name>
    <dbReference type="NCBI Taxonomy" id="994334"/>
    <lineage>
        <taxon>Eukaryota</taxon>
        <taxon>Fungi</taxon>
        <taxon>Fungi incertae sedis</taxon>
        <taxon>Mucoromycota</taxon>
        <taxon>Mucoromycotina</taxon>
        <taxon>Endogonomycetes</taxon>
        <taxon>Endogonales</taxon>
        <taxon>Endogonaceae</taxon>
        <taxon>Jimgerdemannia</taxon>
    </lineage>
</organism>
<name>A0A433QV85_9FUNG</name>
<evidence type="ECO:0000313" key="1">
    <source>
        <dbReference type="EMBL" id="RUS33668.1"/>
    </source>
</evidence>
<reference evidence="1 2" key="1">
    <citation type="journal article" date="2018" name="New Phytol.">
        <title>Phylogenomics of Endogonaceae and evolution of mycorrhizas within Mucoromycota.</title>
        <authorList>
            <person name="Chang Y."/>
            <person name="Desiro A."/>
            <person name="Na H."/>
            <person name="Sandor L."/>
            <person name="Lipzen A."/>
            <person name="Clum A."/>
            <person name="Barry K."/>
            <person name="Grigoriev I.V."/>
            <person name="Martin F.M."/>
            <person name="Stajich J.E."/>
            <person name="Smith M.E."/>
            <person name="Bonito G."/>
            <person name="Spatafora J.W."/>
        </authorList>
    </citation>
    <scope>NUCLEOTIDE SEQUENCE [LARGE SCALE GENOMIC DNA]</scope>
    <source>
        <strain evidence="1 2">AD002</strain>
    </source>
</reference>
<proteinExistence type="predicted"/>
<accession>A0A433QV85</accession>